<comment type="subcellular location">
    <subcellularLocation>
        <location evidence="1 4">Bacterial flagellum basal body</location>
    </subcellularLocation>
</comment>
<evidence type="ECO:0000256" key="4">
    <source>
        <dbReference type="HAMAP-Rule" id="MF_00724"/>
    </source>
</evidence>
<dbReference type="Proteomes" id="UP000233256">
    <property type="component" value="Unassembled WGS sequence"/>
</dbReference>
<keyword evidence="7" id="KW-0966">Cell projection</keyword>
<comment type="caution">
    <text evidence="7">The sequence shown here is derived from an EMBL/GenBank/DDBJ whole genome shotgun (WGS) entry which is preliminary data.</text>
</comment>
<feature type="compositionally biased region" description="Low complexity" evidence="6">
    <location>
        <begin position="9"/>
        <end position="24"/>
    </location>
</feature>
<sequence length="97" mass="10759">MTLPRMIRGPESGSGSGSCSNEVSGQGFMEMLKGAIDKVNDDQIESREMSNKLITGQVENVHDVMIASEKAKLSMQFTMEVRNKIMAAYKEITRMQV</sequence>
<keyword evidence="7" id="KW-0282">Flagellum</keyword>
<evidence type="ECO:0000313" key="7">
    <source>
        <dbReference type="EMBL" id="PKK91563.1"/>
    </source>
</evidence>
<gene>
    <name evidence="4" type="primary">fliE</name>
    <name evidence="7" type="ORF">CVV64_06385</name>
</gene>
<dbReference type="GO" id="GO:0009425">
    <property type="term" value="C:bacterial-type flagellum basal body"/>
    <property type="evidence" value="ECO:0007669"/>
    <property type="project" value="UniProtKB-SubCell"/>
</dbReference>
<name>A0A2N1PTA2_9BACT</name>
<evidence type="ECO:0000256" key="6">
    <source>
        <dbReference type="SAM" id="MobiDB-lite"/>
    </source>
</evidence>
<dbReference type="PANTHER" id="PTHR34653:SF1">
    <property type="entry name" value="FLAGELLAR HOOK-BASAL BODY COMPLEX PROTEIN FLIE"/>
    <property type="match status" value="1"/>
</dbReference>
<comment type="similarity">
    <text evidence="2 4">Belongs to the FliE family.</text>
</comment>
<dbReference type="GO" id="GO:0005198">
    <property type="term" value="F:structural molecule activity"/>
    <property type="evidence" value="ECO:0007669"/>
    <property type="project" value="UniProtKB-UniRule"/>
</dbReference>
<evidence type="ECO:0000256" key="5">
    <source>
        <dbReference type="NCBIfam" id="TIGR00205"/>
    </source>
</evidence>
<dbReference type="Pfam" id="PF02049">
    <property type="entry name" value="FliE"/>
    <property type="match status" value="1"/>
</dbReference>
<evidence type="ECO:0000313" key="8">
    <source>
        <dbReference type="Proteomes" id="UP000233256"/>
    </source>
</evidence>
<evidence type="ECO:0000256" key="3">
    <source>
        <dbReference type="ARBA" id="ARBA00023143"/>
    </source>
</evidence>
<organism evidence="7 8">
    <name type="scientific">Candidatus Wallbacteria bacterium HGW-Wallbacteria-1</name>
    <dbReference type="NCBI Taxonomy" id="2013854"/>
    <lineage>
        <taxon>Bacteria</taxon>
        <taxon>Candidatus Walliibacteriota</taxon>
    </lineage>
</organism>
<dbReference type="PRINTS" id="PR01006">
    <property type="entry name" value="FLGHOOKFLIE"/>
</dbReference>
<dbReference type="AlphaFoldDB" id="A0A2N1PTA2"/>
<accession>A0A2N1PTA2</accession>
<dbReference type="PANTHER" id="PTHR34653">
    <property type="match status" value="1"/>
</dbReference>
<evidence type="ECO:0000256" key="1">
    <source>
        <dbReference type="ARBA" id="ARBA00004117"/>
    </source>
</evidence>
<dbReference type="GO" id="GO:0003774">
    <property type="term" value="F:cytoskeletal motor activity"/>
    <property type="evidence" value="ECO:0007669"/>
    <property type="project" value="InterPro"/>
</dbReference>
<keyword evidence="3 4" id="KW-0975">Bacterial flagellum</keyword>
<keyword evidence="7" id="KW-0969">Cilium</keyword>
<evidence type="ECO:0000256" key="2">
    <source>
        <dbReference type="ARBA" id="ARBA00009272"/>
    </source>
</evidence>
<dbReference type="GO" id="GO:0071973">
    <property type="term" value="P:bacterial-type flagellum-dependent cell motility"/>
    <property type="evidence" value="ECO:0007669"/>
    <property type="project" value="InterPro"/>
</dbReference>
<reference evidence="7 8" key="1">
    <citation type="journal article" date="2017" name="ISME J.">
        <title>Potential for microbial H2 and metal transformations associated with novel bacteria and archaea in deep terrestrial subsurface sediments.</title>
        <authorList>
            <person name="Hernsdorf A.W."/>
            <person name="Amano Y."/>
            <person name="Miyakawa K."/>
            <person name="Ise K."/>
            <person name="Suzuki Y."/>
            <person name="Anantharaman K."/>
            <person name="Probst A."/>
            <person name="Burstein D."/>
            <person name="Thomas B.C."/>
            <person name="Banfield J.F."/>
        </authorList>
    </citation>
    <scope>NUCLEOTIDE SEQUENCE [LARGE SCALE GENOMIC DNA]</scope>
    <source>
        <strain evidence="7">HGW-Wallbacteria-1</strain>
    </source>
</reference>
<feature type="region of interest" description="Disordered" evidence="6">
    <location>
        <begin position="1"/>
        <end position="24"/>
    </location>
</feature>
<dbReference type="InterPro" id="IPR001624">
    <property type="entry name" value="FliE"/>
</dbReference>
<protein>
    <recommendedName>
        <fullName evidence="4 5">Flagellar hook-basal body complex protein FliE</fullName>
    </recommendedName>
</protein>
<proteinExistence type="inferred from homology"/>
<dbReference type="NCBIfam" id="TIGR00205">
    <property type="entry name" value="fliE"/>
    <property type="match status" value="1"/>
</dbReference>
<dbReference type="EMBL" id="PGXC01000003">
    <property type="protein sequence ID" value="PKK91563.1"/>
    <property type="molecule type" value="Genomic_DNA"/>
</dbReference>
<dbReference type="HAMAP" id="MF_00724">
    <property type="entry name" value="FliE"/>
    <property type="match status" value="1"/>
</dbReference>